<name>A0ABN8LLK9_9CNID</name>
<dbReference type="Proteomes" id="UP001159427">
    <property type="component" value="Unassembled WGS sequence"/>
</dbReference>
<comment type="caution">
    <text evidence="6">The sequence shown here is derived from an EMBL/GenBank/DDBJ whole genome shotgun (WGS) entry which is preliminary data.</text>
</comment>
<dbReference type="PANTHER" id="PTHR19331">
    <property type="entry name" value="SCAVENGER RECEPTOR DOMAIN-CONTAINING"/>
    <property type="match status" value="1"/>
</dbReference>
<keyword evidence="1" id="KW-0732">Signal</keyword>
<dbReference type="Pfam" id="PF00530">
    <property type="entry name" value="SRCR"/>
    <property type="match status" value="1"/>
</dbReference>
<gene>
    <name evidence="6" type="ORF">PEVE_00040494</name>
</gene>
<dbReference type="PRINTS" id="PR00258">
    <property type="entry name" value="SPERACTRCPTR"/>
</dbReference>
<evidence type="ECO:0000256" key="3">
    <source>
        <dbReference type="ARBA" id="ARBA00023157"/>
    </source>
</evidence>
<sequence length="110" mass="12037">FTGDVRLTDGGAPNQGRIEFYFNETWWTLCSSYLGGDAHGTVCRKLGYSWATRHYGDSEFGAGNLSVLYTSFYCHDGASSLLNCSQYQEHGECHSGVVGVVCDEMVFAGN</sequence>
<dbReference type="SUPFAM" id="SSF56487">
    <property type="entry name" value="SRCR-like"/>
    <property type="match status" value="1"/>
</dbReference>
<organism evidence="6 7">
    <name type="scientific">Porites evermanni</name>
    <dbReference type="NCBI Taxonomy" id="104178"/>
    <lineage>
        <taxon>Eukaryota</taxon>
        <taxon>Metazoa</taxon>
        <taxon>Cnidaria</taxon>
        <taxon>Anthozoa</taxon>
        <taxon>Hexacorallia</taxon>
        <taxon>Scleractinia</taxon>
        <taxon>Fungiina</taxon>
        <taxon>Poritidae</taxon>
        <taxon>Porites</taxon>
    </lineage>
</organism>
<evidence type="ECO:0000256" key="1">
    <source>
        <dbReference type="ARBA" id="ARBA00022729"/>
    </source>
</evidence>
<protein>
    <recommendedName>
        <fullName evidence="5">SRCR domain-containing protein</fullName>
    </recommendedName>
</protein>
<evidence type="ECO:0000259" key="5">
    <source>
        <dbReference type="PROSITE" id="PS50287"/>
    </source>
</evidence>
<feature type="domain" description="SRCR" evidence="5">
    <location>
        <begin position="5"/>
        <end position="103"/>
    </location>
</feature>
<feature type="disulfide bond" evidence="4">
    <location>
        <begin position="74"/>
        <end position="84"/>
    </location>
</feature>
<proteinExistence type="predicted"/>
<keyword evidence="3 4" id="KW-1015">Disulfide bond</keyword>
<evidence type="ECO:0000256" key="2">
    <source>
        <dbReference type="ARBA" id="ARBA00022737"/>
    </source>
</evidence>
<comment type="caution">
    <text evidence="4">Lacks conserved residue(s) required for the propagation of feature annotation.</text>
</comment>
<evidence type="ECO:0000313" key="7">
    <source>
        <dbReference type="Proteomes" id="UP001159427"/>
    </source>
</evidence>
<feature type="non-terminal residue" evidence="6">
    <location>
        <position position="1"/>
    </location>
</feature>
<accession>A0ABN8LLK9</accession>
<dbReference type="InterPro" id="IPR036772">
    <property type="entry name" value="SRCR-like_dom_sf"/>
</dbReference>
<dbReference type="EMBL" id="CALNXI010000074">
    <property type="protein sequence ID" value="CAH3017923.1"/>
    <property type="molecule type" value="Genomic_DNA"/>
</dbReference>
<dbReference type="InterPro" id="IPR001190">
    <property type="entry name" value="SRCR"/>
</dbReference>
<keyword evidence="7" id="KW-1185">Reference proteome</keyword>
<dbReference type="Gene3D" id="3.10.250.10">
    <property type="entry name" value="SRCR-like domain"/>
    <property type="match status" value="1"/>
</dbReference>
<keyword evidence="2" id="KW-0677">Repeat</keyword>
<evidence type="ECO:0000313" key="6">
    <source>
        <dbReference type="EMBL" id="CAH3017923.1"/>
    </source>
</evidence>
<dbReference type="SMART" id="SM00202">
    <property type="entry name" value="SR"/>
    <property type="match status" value="1"/>
</dbReference>
<reference evidence="6 7" key="1">
    <citation type="submission" date="2022-05" db="EMBL/GenBank/DDBJ databases">
        <authorList>
            <consortium name="Genoscope - CEA"/>
            <person name="William W."/>
        </authorList>
    </citation>
    <scope>NUCLEOTIDE SEQUENCE [LARGE SCALE GENOMIC DNA]</scope>
</reference>
<evidence type="ECO:0000256" key="4">
    <source>
        <dbReference type="PROSITE-ProRule" id="PRU00196"/>
    </source>
</evidence>
<dbReference type="PROSITE" id="PS50287">
    <property type="entry name" value="SRCR_2"/>
    <property type="match status" value="1"/>
</dbReference>